<dbReference type="InterPro" id="IPR007111">
    <property type="entry name" value="NACHT_NTPase"/>
</dbReference>
<dbReference type="Proteomes" id="UP000256310">
    <property type="component" value="Unassembled WGS sequence"/>
</dbReference>
<sequence>MSAGKKLQKGDDPSGPKQIGGSAAGGGFSFQAAVCAIAAIHLLRETRLGWLHDLVDDTPIAISVETGGPGDDLQFTLRNHEIVEVQVKRGLRRGRHLWEPLISLATGIRDGTISYGILAISPDSSRTIKHNLARDLRRLGDGREDGLSEIAKDLVTRLRSSGLPTENTCAKLRIVTVSAIPEDNQSIAAATGSLGELLSRPYEAANAWNALASDSMSLIEHRGRRTIETAVRCIERAGINVKKNVRTDSLAALVSALRDWTYETSANFGVIGLENQLPIDTAWLEQSASVLEHPFSSAPSLSDALASYHDVHSLMREASSRAIHAGTVGWFFKQCVVVAGPGMGKSILLQRLARNFSRNGFPVLQVRLRSLVERMHNTGCGFSEGLFDLALDKSGIPASESRSASIGEWVILCDGLDECGKYRSAVQKDLADFAIAHPEYRVIVTSRPIGYVPGPLESWRHYALNPLSEDDCRKHVSAIISSVLPHDPALNDKIESISSALKASAAWKTIAPSPLLLGLAIASANKRGSVKNSIPEIYREMFLLIQEAASAKAKAEGLSSAILDRTINLLGFRITTRLTDSADAVQSSVSRSLENAIGCAPLDAKDRCERAVEYWRDVGLVERIHHDDVAYFTFVHKTFAEFAAARQIADHSDRNTVAEDMREAAQCEADLVLQFAASLGMAEDALDAVLKQTPSQESVESIERVLAIAGQSNPPLGDRYLEPTITRAFQLLGSLDRETLESLGESLSELCEMYPSLLMSSAGIALEDDHDGVALVGWVCALKSDSPLCKTDRLADAMKRFRQEKDGNRDKKSTKDSNHAVLSFTLPDTTYWSLLVSFGLAAASRLAGSCDPKFEEALIALLRQPAFDQFGVASKLEQILKKADRADLYRSMHEYWFKDSRGRDYAPNIDDFGEVNEKAELRLLAGISGTEVSDSNSELDTSRPLVNLSAFIELTGWGRVQPKDLWQWQSEEWVAAEQHVLWATLQLINADRSSIANEAAALLSAYEESRGHYSSAIFNRTVHVDAPAIDWSGATEIELDLSLLEQALYQGSVYLVQLAASLIDAVVTTEQRRSIVDRLYESASGASLWAGASLCSDLPNDEAVETTLIRLNGEIKAGCEHLFGIFQVCPLEPSALLFDVLEHTMLANNPQLAAAAARVAAELPKNEEMIGALLREAQQLWLEIESQPSDWPRPVSPCEDIAKAMLVHVSLSNSELLSFFTDSNSNVRANAATLAAKRWRDEPAFRDFVFENLGAGEGTSATLSELFELPVKLTKPQAIQALKLMQDADLKIRKLVIPLLKTDAISMEQANPALDELMKDELPEIRKLADEMKIARQ</sequence>
<protein>
    <submittedName>
        <fullName evidence="3">NACHT domain-containing protein</fullName>
    </submittedName>
</protein>
<evidence type="ECO:0000256" key="1">
    <source>
        <dbReference type="SAM" id="MobiDB-lite"/>
    </source>
</evidence>
<gene>
    <name evidence="3" type="ORF">DFR46_2537</name>
</gene>
<dbReference type="SUPFAM" id="SSF48371">
    <property type="entry name" value="ARM repeat"/>
    <property type="match status" value="1"/>
</dbReference>
<dbReference type="OrthoDB" id="7594468at2"/>
<evidence type="ECO:0000259" key="2">
    <source>
        <dbReference type="Pfam" id="PF05729"/>
    </source>
</evidence>
<proteinExistence type="predicted"/>
<dbReference type="InterPro" id="IPR027417">
    <property type="entry name" value="P-loop_NTPase"/>
</dbReference>
<name>A0A3D9FI77_9SPHN</name>
<evidence type="ECO:0000313" key="4">
    <source>
        <dbReference type="Proteomes" id="UP000256310"/>
    </source>
</evidence>
<keyword evidence="4" id="KW-1185">Reference proteome</keyword>
<accession>A0A3D9FI77</accession>
<dbReference type="RefSeq" id="WP_116236753.1">
    <property type="nucleotide sequence ID" value="NZ_QRDP01000004.1"/>
</dbReference>
<feature type="region of interest" description="Disordered" evidence="1">
    <location>
        <begin position="1"/>
        <end position="20"/>
    </location>
</feature>
<reference evidence="3 4" key="1">
    <citation type="submission" date="2018-07" db="EMBL/GenBank/DDBJ databases">
        <title>Genomic Encyclopedia of Type Strains, Phase IV (KMG-IV): sequencing the most valuable type-strain genomes for metagenomic binning, comparative biology and taxonomic classification.</title>
        <authorList>
            <person name="Goeker M."/>
        </authorList>
    </citation>
    <scope>NUCLEOTIDE SEQUENCE [LARGE SCALE GENOMIC DNA]</scope>
    <source>
        <strain evidence="3 4">DSM 26725</strain>
    </source>
</reference>
<dbReference type="InterPro" id="IPR016024">
    <property type="entry name" value="ARM-type_fold"/>
</dbReference>
<dbReference type="Pfam" id="PF05729">
    <property type="entry name" value="NACHT"/>
    <property type="match status" value="1"/>
</dbReference>
<dbReference type="SUPFAM" id="SSF52540">
    <property type="entry name" value="P-loop containing nucleoside triphosphate hydrolases"/>
    <property type="match status" value="1"/>
</dbReference>
<dbReference type="EMBL" id="QRDP01000004">
    <property type="protein sequence ID" value="RED17490.1"/>
    <property type="molecule type" value="Genomic_DNA"/>
</dbReference>
<evidence type="ECO:0000313" key="3">
    <source>
        <dbReference type="EMBL" id="RED17490.1"/>
    </source>
</evidence>
<comment type="caution">
    <text evidence="3">The sequence shown here is derived from an EMBL/GenBank/DDBJ whole genome shotgun (WGS) entry which is preliminary data.</text>
</comment>
<dbReference type="Gene3D" id="3.40.50.300">
    <property type="entry name" value="P-loop containing nucleotide triphosphate hydrolases"/>
    <property type="match status" value="1"/>
</dbReference>
<organism evidence="3 4">
    <name type="scientific">Parasphingopyxis lamellibrachiae</name>
    <dbReference type="NCBI Taxonomy" id="680125"/>
    <lineage>
        <taxon>Bacteria</taxon>
        <taxon>Pseudomonadati</taxon>
        <taxon>Pseudomonadota</taxon>
        <taxon>Alphaproteobacteria</taxon>
        <taxon>Sphingomonadales</taxon>
        <taxon>Sphingomonadaceae</taxon>
        <taxon>Parasphingopyxis</taxon>
    </lineage>
</organism>
<feature type="domain" description="NACHT" evidence="2">
    <location>
        <begin position="336"/>
        <end position="477"/>
    </location>
</feature>